<proteinExistence type="predicted"/>
<sequence>MLQWVEVMTQKCINKKHDWRKLPLNRCGRVEAPLDRICTIFQLSGTGPHSKIIKMARLIGYMQGFSYMASSQYAMPPINAGGMTVQAPAAIGM</sequence>
<dbReference type="AlphaFoldDB" id="A0A438GLN6"/>
<dbReference type="EMBL" id="QGNW01000400">
    <property type="protein sequence ID" value="RVW73084.1"/>
    <property type="molecule type" value="Genomic_DNA"/>
</dbReference>
<protein>
    <submittedName>
        <fullName evidence="1">Uncharacterized protein</fullName>
    </submittedName>
</protein>
<comment type="caution">
    <text evidence="1">The sequence shown here is derived from an EMBL/GenBank/DDBJ whole genome shotgun (WGS) entry which is preliminary data.</text>
</comment>
<organism evidence="1 2">
    <name type="scientific">Vitis vinifera</name>
    <name type="common">Grape</name>
    <dbReference type="NCBI Taxonomy" id="29760"/>
    <lineage>
        <taxon>Eukaryota</taxon>
        <taxon>Viridiplantae</taxon>
        <taxon>Streptophyta</taxon>
        <taxon>Embryophyta</taxon>
        <taxon>Tracheophyta</taxon>
        <taxon>Spermatophyta</taxon>
        <taxon>Magnoliopsida</taxon>
        <taxon>eudicotyledons</taxon>
        <taxon>Gunneridae</taxon>
        <taxon>Pentapetalae</taxon>
        <taxon>rosids</taxon>
        <taxon>Vitales</taxon>
        <taxon>Vitaceae</taxon>
        <taxon>Viteae</taxon>
        <taxon>Vitis</taxon>
    </lineage>
</organism>
<reference evidence="1 2" key="1">
    <citation type="journal article" date="2018" name="PLoS Genet.">
        <title>Population sequencing reveals clonal diversity and ancestral inbreeding in the grapevine cultivar Chardonnay.</title>
        <authorList>
            <person name="Roach M.J."/>
            <person name="Johnson D.L."/>
            <person name="Bohlmann J."/>
            <person name="van Vuuren H.J."/>
            <person name="Jones S.J."/>
            <person name="Pretorius I.S."/>
            <person name="Schmidt S.A."/>
            <person name="Borneman A.R."/>
        </authorList>
    </citation>
    <scope>NUCLEOTIDE SEQUENCE [LARGE SCALE GENOMIC DNA]</scope>
    <source>
        <strain evidence="2">cv. Chardonnay</strain>
        <tissue evidence="1">Leaf</tissue>
    </source>
</reference>
<evidence type="ECO:0000313" key="2">
    <source>
        <dbReference type="Proteomes" id="UP000288805"/>
    </source>
</evidence>
<accession>A0A438GLN6</accession>
<evidence type="ECO:0000313" key="1">
    <source>
        <dbReference type="EMBL" id="RVW73084.1"/>
    </source>
</evidence>
<dbReference type="Proteomes" id="UP000288805">
    <property type="component" value="Unassembled WGS sequence"/>
</dbReference>
<gene>
    <name evidence="1" type="ORF">CK203_058715</name>
</gene>
<name>A0A438GLN6_VITVI</name>